<protein>
    <submittedName>
        <fullName evidence="1">Uncharacterized protein</fullName>
    </submittedName>
</protein>
<comment type="caution">
    <text evidence="1">The sequence shown here is derived from an EMBL/GenBank/DDBJ whole genome shotgun (WGS) entry which is preliminary data.</text>
</comment>
<dbReference type="EMBL" id="BOPZ01000019">
    <property type="protein sequence ID" value="GIM29561.1"/>
    <property type="molecule type" value="Genomic_DNA"/>
</dbReference>
<name>A0A919S1G7_9CLOT</name>
<proteinExistence type="predicted"/>
<organism evidence="1 2">
    <name type="scientific">Clostridium polyendosporum</name>
    <dbReference type="NCBI Taxonomy" id="69208"/>
    <lineage>
        <taxon>Bacteria</taxon>
        <taxon>Bacillati</taxon>
        <taxon>Bacillota</taxon>
        <taxon>Clostridia</taxon>
        <taxon>Eubacteriales</taxon>
        <taxon>Clostridiaceae</taxon>
        <taxon>Clostridium</taxon>
    </lineage>
</organism>
<dbReference type="Proteomes" id="UP000679179">
    <property type="component" value="Unassembled WGS sequence"/>
</dbReference>
<keyword evidence="2" id="KW-1185">Reference proteome</keyword>
<gene>
    <name evidence="1" type="ORF">CPJCM30710_22270</name>
</gene>
<dbReference type="RefSeq" id="WP_212904255.1">
    <property type="nucleotide sequence ID" value="NZ_BOPZ01000019.1"/>
</dbReference>
<evidence type="ECO:0000313" key="2">
    <source>
        <dbReference type="Proteomes" id="UP000679179"/>
    </source>
</evidence>
<accession>A0A919S1G7</accession>
<reference evidence="1" key="1">
    <citation type="submission" date="2021-03" db="EMBL/GenBank/DDBJ databases">
        <title>Taxonomic study of Clostridium polyendosporum from meadow-gley soil under rice.</title>
        <authorList>
            <person name="Kobayashi H."/>
            <person name="Tanizawa Y."/>
            <person name="Yagura M."/>
        </authorList>
    </citation>
    <scope>NUCLEOTIDE SEQUENCE</scope>
    <source>
        <strain evidence="1">JCM 30710</strain>
    </source>
</reference>
<sequence length="137" mass="17283">MYYNNDYSNDYSNDWCRHEHCDDKTSKKHEKHKQPCYMSNAYNPMMMQSYPMMHVCPMMHTCPMMKGHPMMKAYEMKDKAKLSYNRDEEDRQYYPYYNYPYYNYPYYNYPYYNYYYNPLPLLFLLPFLREDEEKEEE</sequence>
<evidence type="ECO:0000313" key="1">
    <source>
        <dbReference type="EMBL" id="GIM29561.1"/>
    </source>
</evidence>
<dbReference type="AlphaFoldDB" id="A0A919S1G7"/>